<accession>A0ABW1KWC8</accession>
<dbReference type="Pfam" id="PF06938">
    <property type="entry name" value="DUF1285_N"/>
    <property type="match status" value="1"/>
</dbReference>
<dbReference type="RefSeq" id="WP_379882389.1">
    <property type="nucleotide sequence ID" value="NZ_JBHPON010000002.1"/>
</dbReference>
<comment type="caution">
    <text evidence="3">The sequence shown here is derived from an EMBL/GenBank/DDBJ whole genome shotgun (WGS) entry which is preliminary data.</text>
</comment>
<gene>
    <name evidence="3" type="ORF">ACFMB1_12565</name>
</gene>
<proteinExistence type="predicted"/>
<feature type="domain" description="DUF1285" evidence="2">
    <location>
        <begin position="87"/>
        <end position="180"/>
    </location>
</feature>
<dbReference type="Gene3D" id="3.10.540.10">
    <property type="entry name" value="duf1285 like domain"/>
    <property type="match status" value="1"/>
</dbReference>
<evidence type="ECO:0000313" key="3">
    <source>
        <dbReference type="EMBL" id="MFC6036380.1"/>
    </source>
</evidence>
<protein>
    <submittedName>
        <fullName evidence="3">DUF1285 domain-containing protein</fullName>
    </submittedName>
</protein>
<dbReference type="Gene3D" id="2.20.70.10">
    <property type="match status" value="1"/>
</dbReference>
<dbReference type="InterPro" id="IPR048342">
    <property type="entry name" value="DUF1285_C"/>
</dbReference>
<dbReference type="InterPro" id="IPR010707">
    <property type="entry name" value="DUF1285"/>
</dbReference>
<dbReference type="PIRSF" id="PIRSF029557">
    <property type="entry name" value="UCP029557"/>
    <property type="match status" value="1"/>
</dbReference>
<evidence type="ECO:0000313" key="4">
    <source>
        <dbReference type="Proteomes" id="UP001596116"/>
    </source>
</evidence>
<evidence type="ECO:0000259" key="1">
    <source>
        <dbReference type="Pfam" id="PF06938"/>
    </source>
</evidence>
<dbReference type="InterPro" id="IPR023361">
    <property type="entry name" value="DUF1285_beta_roll_sf"/>
</dbReference>
<dbReference type="Proteomes" id="UP001596116">
    <property type="component" value="Unassembled WGS sequence"/>
</dbReference>
<keyword evidence="4" id="KW-1185">Reference proteome</keyword>
<dbReference type="InterPro" id="IPR048341">
    <property type="entry name" value="DUF1285_N"/>
</dbReference>
<feature type="domain" description="DUF1285" evidence="1">
    <location>
        <begin position="20"/>
        <end position="86"/>
    </location>
</feature>
<dbReference type="Gene3D" id="2.30.270.10">
    <property type="entry name" value="duf1285 protein"/>
    <property type="match status" value="1"/>
</dbReference>
<sequence length="189" mass="21171">MTDLMRYAAELDGAGQKGLPPVDKWHPEFCGEIDLVIKRDGTWVHEGTPIGRARLVRLFSTVLRREGDDYFLVTPVEKMEIAVEDVPFLAVLMRREGEGEAQKLVFTSNVGDEAVAGPDHPLVFRADPETGERAPYIDMRSRLEARIARAVYYDLVALGETRDIDGEEMFGVFSDGVFFPFGPASEVYE</sequence>
<reference evidence="3 4" key="1">
    <citation type="submission" date="2024-09" db="EMBL/GenBank/DDBJ databases">
        <authorList>
            <person name="Zhang Z.-H."/>
        </authorList>
    </citation>
    <scope>NUCLEOTIDE SEQUENCE [LARGE SCALE GENOMIC DNA]</scope>
    <source>
        <strain evidence="3 4">HHTR114</strain>
    </source>
</reference>
<name>A0ABW1KWC8_9PROT</name>
<dbReference type="Pfam" id="PF21028">
    <property type="entry name" value="DUF1285_C"/>
    <property type="match status" value="1"/>
</dbReference>
<dbReference type="EMBL" id="JBHPON010000002">
    <property type="protein sequence ID" value="MFC6036380.1"/>
    <property type="molecule type" value="Genomic_DNA"/>
</dbReference>
<evidence type="ECO:0000259" key="2">
    <source>
        <dbReference type="Pfam" id="PF21028"/>
    </source>
</evidence>
<organism evidence="3 4">
    <name type="scientific">Hyphococcus aureus</name>
    <dbReference type="NCBI Taxonomy" id="2666033"/>
    <lineage>
        <taxon>Bacteria</taxon>
        <taxon>Pseudomonadati</taxon>
        <taxon>Pseudomonadota</taxon>
        <taxon>Alphaproteobacteria</taxon>
        <taxon>Parvularculales</taxon>
        <taxon>Parvularculaceae</taxon>
        <taxon>Hyphococcus</taxon>
    </lineage>
</organism>